<proteinExistence type="predicted"/>
<feature type="coiled-coil region" evidence="1">
    <location>
        <begin position="195"/>
        <end position="222"/>
    </location>
</feature>
<feature type="coiled-coil region" evidence="1">
    <location>
        <begin position="98"/>
        <end position="157"/>
    </location>
</feature>
<dbReference type="SUPFAM" id="SSF49785">
    <property type="entry name" value="Galactose-binding domain-like"/>
    <property type="match status" value="1"/>
</dbReference>
<dbReference type="InterPro" id="IPR030392">
    <property type="entry name" value="S74_ICA"/>
</dbReference>
<dbReference type="RefSeq" id="WP_172584260.1">
    <property type="nucleotide sequence ID" value="NZ_BLAM01000054.1"/>
</dbReference>
<dbReference type="Pfam" id="PF13884">
    <property type="entry name" value="Peptidase_S74"/>
    <property type="match status" value="1"/>
</dbReference>
<gene>
    <name evidence="3" type="ORF">SY212_04510</name>
</gene>
<reference evidence="3" key="1">
    <citation type="submission" date="2019-10" db="EMBL/GenBank/DDBJ databases">
        <title>Lactobacillus agilis SY212 Whole Genome Sequencing Project.</title>
        <authorList>
            <person name="Suzuki S."/>
            <person name="Endo A."/>
            <person name="Maeno S."/>
            <person name="Shiwa Y."/>
            <person name="Matsutani M."/>
            <person name="Kajikawa A."/>
        </authorList>
    </citation>
    <scope>NUCLEOTIDE SEQUENCE</scope>
    <source>
        <strain evidence="3">SY212</strain>
    </source>
</reference>
<comment type="caution">
    <text evidence="3">The sequence shown here is derived from an EMBL/GenBank/DDBJ whole genome shotgun (WGS) entry which is preliminary data.</text>
</comment>
<dbReference type="Proteomes" id="UP000494265">
    <property type="component" value="Unassembled WGS sequence"/>
</dbReference>
<sequence length="2313" mass="257109">MKKTIKYLQNGEYHYATVKDVGDIDLLKTSNKDDLVSAINEIIVNGVAGSGGISQDQLDKINSDILGVSADIAAKYSELQGKISDGDAMQASLRAQAIKDINGAIAAANAAIEEYKKANEEAVKATQADIDAQNDRIDRINEQADALRTDLATAQTDLTQTKTDLSNATLDFGKVKKTVVDLQDEVSTKLSNTDLDPLNQKIQSVESNVKQTKDELSQYVRHDEYDLTTGEVNKIKSNVQQLADRIETKVSRDTLNDDINEFVVKKANLLVQTRDWSIIDDVGWTFSNDGLIAIQAELYDHAHVLELHQTGVYAEQTVKGLHGGQSYTVSISAKTKDAASGVNITLVGNDKTLGIMRRVKTHDTDISTEYERYEYTLVAPSDTLVLRFIATGMASSNVLYLYKAKLEEGTKSYEWEMNVNDIYAKVEKNSAKFTTYDDRITGVVTKQRDFGTWKEQAQSTLTQTAEGLELNNQKLKSVDGDVVDVIQSKIDASAEKLTSNYEKFTNQQVGMIVDEGTNQILNSAFTYYDLDSKDVKKRNYTFDNWQNISAKATIKSINKVNWVHMAQSGLSDDNPISITSNTFPVKQGKVIIGVDVLTPNVRAIDNQKVLVLQFYDDEGTRVDYREVSLHDLGLDTIQSNVSKRGTYRVGIDRKDVTKMTILARLPRNGEINFTNFFAKVSSLDNGDYQPNPADLQQQTIKQQTAIEQTADTIRQKADQTTVDTLNGTVQRQGTLIEQNAQHIQLKADGTTVTALSNKTDELSQLVSKHSASLEVTDKAITQQASAISSVTTIANGANSKIDNLSFGGRNLLNGSSTLKIVGQADSNVRDGTWRLSNYGNSTPLQNVTNELPPGVGVTNAIKISPLTGAAQDRASLSKGTYTFSVWLKGTKGAKYHIQPFWNNTATYASSGEMTLITSDWDRVSFTVDLKTDESVISTAYVYNHDKTNVLYMAAPQLEKGSHPSDYSLSQNDLQRLASEDTASQINQYNTGTVQPIKGIANDALGKANSANNKIDGLRIGGRNLLKGTSDQFKTITRSDWMNAHTYSNYPYVDLSNFHTGNYLTYSVWVTNTSDVPVRAEIYCFDKNKAHTHTGNDYNNVINPGNSNWLVVTMPIESNDWYARPSVITTSGQTGSHTIRMREEMLTLGNVRLPWQPSDLDLPDTIITTVTETSNAKQIIDSWGIHTEINSVKTETTGKINEVNNRVSDVSGRVDNVNSKIDNLKVGGTNLLDNSSFAAVFDDSTGFHTKWYLVNSGYATWNFDSDVPFSSGDDRSLMVQVKSPGSDTNRGIAYQSPVVKANTEYTISFWAKARANGMKIEVESNAKRTQFNLSTSWQRYEGVITFQSDNRALFIHNWQDGAVGQFLIFHPQLELGNKASDWSLSQNDVQKLASKDAASQINTFNTNNITPIKQTVTQYTNKTEELSSSVTHFMGAIGYDGTTFTDKFKTVVETAGGTKETYKALEGKIDGIVVGGKNLLDNSDSQLVMGYGIDNTTWTNGKATLVYNHDYSKTNKSSEILPQTGSRNQWYRVSKDEELTQSIIVETDATYDPNGVYQFTWVTAEFGHRLITANIDVLGTNKYRLWCSFKWDKVQSCNVRIMNIQNLTRVLRIDNSGTYINFYHPQIERGNKPSDWGMSDNDINAKVAEAKNDLTQYTSQQITNAKQKMTEYTNDKTKDISKIKQTADKVSISVGKMFGQADASNLNVDANGIKLRSDLIQLGTSDSYQNMVTVDPYDDKTTIPSSFYGGTAIDYRQYDGETRGIKKANINNDYIPLSTHQPLAGVHPQDKIYFKMKFGNYSNSNCGYSLELWVYDGTTYRGKHVLASASASSAGAIPARNWERIEGWWVAPSNLFYGAGNPRYVLAINGTKGFDVEVLRPRVSRSQMTDIRLDGDVTIAPGFKLNADYIQSGTLNTNNLIMKHPQGSTVTFTQDGFDVQKSDNREAFYTIGGDGIDFWRMTKSEAMNDYPAHTKPGYAHLGSLVALDNSYTKSARRVDRLQQGIQQNTVSNDNGIGFIIDVTGGSDTFSILQKGAEYRNGDRGGRINFNDTVNNSHFPIWEVNATGFRSLSWDQSEYTHGRGILHYTNTYFYTDPVVGNASEQNNAVNYHPSQRLGRIGNNGYRDFEIVADNNNTMAVGATAHNQNVWVNGFIFGSQNGADRIFGYDGSQWVDFVNGRTTRDNNAFTNHFGSIHLWELQYGVLTHTSQLSKKTDIEPLDTKDFASKILSIDLYKYRYKTQDKNEKDNYGAIIDDVNEVKQYNLPQEFITTRDKGINDSHLITGLIATVQEQAKQIEQLSFRLLELERGASINE</sequence>
<accession>A0A6F9XJH9</accession>
<dbReference type="Gene3D" id="2.60.120.260">
    <property type="entry name" value="Galactose-binding domain-like"/>
    <property type="match status" value="3"/>
</dbReference>
<keyword evidence="1" id="KW-0175">Coiled coil</keyword>
<feature type="domain" description="Peptidase S74" evidence="2">
    <location>
        <begin position="2207"/>
        <end position="2302"/>
    </location>
</feature>
<evidence type="ECO:0000259" key="2">
    <source>
        <dbReference type="PROSITE" id="PS51688"/>
    </source>
</evidence>
<evidence type="ECO:0000256" key="1">
    <source>
        <dbReference type="SAM" id="Coils"/>
    </source>
</evidence>
<dbReference type="InterPro" id="IPR008979">
    <property type="entry name" value="Galactose-bd-like_sf"/>
</dbReference>
<name>A0A6F9XJH9_9LACO</name>
<dbReference type="EMBL" id="BLAM01000054">
    <property type="protein sequence ID" value="GET05421.1"/>
    <property type="molecule type" value="Genomic_DNA"/>
</dbReference>
<dbReference type="PROSITE" id="PS51688">
    <property type="entry name" value="ICA"/>
    <property type="match status" value="1"/>
</dbReference>
<evidence type="ECO:0000313" key="3">
    <source>
        <dbReference type="EMBL" id="GET05421.1"/>
    </source>
</evidence>
<protein>
    <recommendedName>
        <fullName evidence="2">Peptidase S74 domain-containing protein</fullName>
    </recommendedName>
</protein>
<organism evidence="3">
    <name type="scientific">Ligilactobacillus agilis</name>
    <dbReference type="NCBI Taxonomy" id="1601"/>
    <lineage>
        <taxon>Bacteria</taxon>
        <taxon>Bacillati</taxon>
        <taxon>Bacillota</taxon>
        <taxon>Bacilli</taxon>
        <taxon>Lactobacillales</taxon>
        <taxon>Lactobacillaceae</taxon>
        <taxon>Ligilactobacillus</taxon>
    </lineage>
</organism>